<accession>A0AB73NMN8</accession>
<dbReference type="EMBL" id="NHOG01000013">
    <property type="protein sequence ID" value="OVZ80180.1"/>
    <property type="molecule type" value="Genomic_DNA"/>
</dbReference>
<sequence length="88" mass="9688">MIRVTNRSGTDLNTVCSSLAEARPMGGPSSEHSQRTCSLKYDGVKGAEAPLVLVGTCCTCLAKRRLEHCNQRIILRLSQRLPFRADEL</sequence>
<protein>
    <submittedName>
        <fullName evidence="1">Uncharacterized protein</fullName>
    </submittedName>
</protein>
<comment type="caution">
    <text evidence="1">The sequence shown here is derived from an EMBL/GenBank/DDBJ whole genome shotgun (WGS) entry which is preliminary data.</text>
</comment>
<name>A0AB73NMN8_YERKR</name>
<gene>
    <name evidence="1" type="ORF">CBW52_12365</name>
</gene>
<keyword evidence="2" id="KW-1185">Reference proteome</keyword>
<evidence type="ECO:0000313" key="2">
    <source>
        <dbReference type="Proteomes" id="UP000195840"/>
    </source>
</evidence>
<reference evidence="1 2" key="1">
    <citation type="submission" date="2017-05" db="EMBL/GenBank/DDBJ databases">
        <title>Whole genome sequencing of Yersinia kristensenii.</title>
        <authorList>
            <person name="Campioni F."/>
        </authorList>
    </citation>
    <scope>NUCLEOTIDE SEQUENCE [LARGE SCALE GENOMIC DNA]</scope>
    <source>
        <strain evidence="1 2">CFSAN060538</strain>
    </source>
</reference>
<proteinExistence type="predicted"/>
<dbReference type="Proteomes" id="UP000195840">
    <property type="component" value="Unassembled WGS sequence"/>
</dbReference>
<organism evidence="1 2">
    <name type="scientific">Yersinia kristensenii</name>
    <dbReference type="NCBI Taxonomy" id="28152"/>
    <lineage>
        <taxon>Bacteria</taxon>
        <taxon>Pseudomonadati</taxon>
        <taxon>Pseudomonadota</taxon>
        <taxon>Gammaproteobacteria</taxon>
        <taxon>Enterobacterales</taxon>
        <taxon>Yersiniaceae</taxon>
        <taxon>Yersinia</taxon>
    </lineage>
</organism>
<evidence type="ECO:0000313" key="1">
    <source>
        <dbReference type="EMBL" id="OVZ80180.1"/>
    </source>
</evidence>
<dbReference type="AlphaFoldDB" id="A0AB73NMN8"/>